<evidence type="ECO:0000256" key="6">
    <source>
        <dbReference type="ARBA" id="ARBA00022679"/>
    </source>
</evidence>
<comment type="similarity">
    <text evidence="2">Belongs to the class-I pyridoxal-phosphate-dependent aminotransferase family.</text>
</comment>
<dbReference type="PANTHER" id="PTHR42790">
    <property type="entry name" value="AMINOTRANSFERASE"/>
    <property type="match status" value="1"/>
</dbReference>
<evidence type="ECO:0000256" key="2">
    <source>
        <dbReference type="ARBA" id="ARBA00007441"/>
    </source>
</evidence>
<dbReference type="CDD" id="cd00609">
    <property type="entry name" value="AAT_like"/>
    <property type="match status" value="1"/>
</dbReference>
<dbReference type="GO" id="GO:1901605">
    <property type="term" value="P:alpha-amino acid metabolic process"/>
    <property type="evidence" value="ECO:0007669"/>
    <property type="project" value="TreeGrafter"/>
</dbReference>
<dbReference type="Gene3D" id="3.90.1150.10">
    <property type="entry name" value="Aspartate Aminotransferase, domain 1"/>
    <property type="match status" value="1"/>
</dbReference>
<protein>
    <recommendedName>
        <fullName evidence="4">Putative 8-amino-7-oxononanoate synthase</fullName>
    </recommendedName>
</protein>
<comment type="subunit">
    <text evidence="3">Homodimer.</text>
</comment>
<dbReference type="Proteomes" id="UP000515917">
    <property type="component" value="Chromosome"/>
</dbReference>
<dbReference type="SUPFAM" id="SSF53383">
    <property type="entry name" value="PLP-dependent transferases"/>
    <property type="match status" value="1"/>
</dbReference>
<dbReference type="InterPro" id="IPR015422">
    <property type="entry name" value="PyrdxlP-dep_Trfase_small"/>
</dbReference>
<dbReference type="FunFam" id="3.40.640.10:FF:000053">
    <property type="entry name" value="Aminotransferase, class I"/>
    <property type="match status" value="1"/>
</dbReference>
<gene>
    <name evidence="9" type="ORF">C1H71_18665</name>
</gene>
<dbReference type="Pfam" id="PF00155">
    <property type="entry name" value="Aminotran_1_2"/>
    <property type="match status" value="1"/>
</dbReference>
<evidence type="ECO:0000256" key="1">
    <source>
        <dbReference type="ARBA" id="ARBA00001933"/>
    </source>
</evidence>
<dbReference type="PANTHER" id="PTHR42790:SF19">
    <property type="entry name" value="KYNURENINE_ALPHA-AMINOADIPATE AMINOTRANSFERASE, MITOCHONDRIAL"/>
    <property type="match status" value="1"/>
</dbReference>
<proteinExistence type="inferred from homology"/>
<accession>A0A7G3GCN3</accession>
<evidence type="ECO:0000313" key="9">
    <source>
        <dbReference type="EMBL" id="QBC45360.1"/>
    </source>
</evidence>
<dbReference type="RefSeq" id="WP_130107864.1">
    <property type="nucleotide sequence ID" value="NZ_CP025781.1"/>
</dbReference>
<keyword evidence="7" id="KW-0663">Pyridoxal phosphate</keyword>
<keyword evidence="5" id="KW-0032">Aminotransferase</keyword>
<keyword evidence="6" id="KW-0808">Transferase</keyword>
<dbReference type="InterPro" id="IPR050859">
    <property type="entry name" value="Class-I_PLP-dep_aminotransf"/>
</dbReference>
<dbReference type="InterPro" id="IPR004839">
    <property type="entry name" value="Aminotransferase_I/II_large"/>
</dbReference>
<evidence type="ECO:0000256" key="4">
    <source>
        <dbReference type="ARBA" id="ARBA00021531"/>
    </source>
</evidence>
<sequence>MFATRINRLTSSLVRDILAAASLPGIISFAGGLPASEALFKADQNVLSQLPDDIWQYGQTEGEPALRQQVALRAKAMGIDCTAAQVLIVNGSQQGIDLVSKLMVSEGTRILTESPTYLAALQVFRLFGGEFVGTQQDEQGILPEALAGCDARLAYLVPTFQNPTGRCYSKERRQALAEAFDRHSMLVFEDDPYRDLAFDSPAPEPIVSQLNKALWVYQGSFSKTLAPGLRLGYLIMHPELMLPLTRLKQAADLHSNRLSQAIVAQVLADGSLDRHVSRILPLYRQKRDFMHACLQRHLADKAHWEKPVGGLFFWLTLHAQQDTMLLMRTALAAGLAIMPGAAFDPVPQPSATLRLNFSHASMAQIEQGVCLLAKLLD</sequence>
<comment type="cofactor">
    <cofactor evidence="1">
        <name>pyridoxal 5'-phosphate</name>
        <dbReference type="ChEBI" id="CHEBI:597326"/>
    </cofactor>
</comment>
<dbReference type="GO" id="GO:0030170">
    <property type="term" value="F:pyridoxal phosphate binding"/>
    <property type="evidence" value="ECO:0007669"/>
    <property type="project" value="InterPro"/>
</dbReference>
<feature type="domain" description="Aminotransferase class I/classII large" evidence="8">
    <location>
        <begin position="48"/>
        <end position="368"/>
    </location>
</feature>
<evidence type="ECO:0000256" key="5">
    <source>
        <dbReference type="ARBA" id="ARBA00022576"/>
    </source>
</evidence>
<dbReference type="InterPro" id="IPR015424">
    <property type="entry name" value="PyrdxlP-dep_Trfase"/>
</dbReference>
<evidence type="ECO:0000259" key="8">
    <source>
        <dbReference type="Pfam" id="PF00155"/>
    </source>
</evidence>
<evidence type="ECO:0000313" key="10">
    <source>
        <dbReference type="Proteomes" id="UP000515917"/>
    </source>
</evidence>
<organism evidence="9 10">
    <name type="scientific">Iodobacter fluviatilis</name>
    <dbReference type="NCBI Taxonomy" id="537"/>
    <lineage>
        <taxon>Bacteria</taxon>
        <taxon>Pseudomonadati</taxon>
        <taxon>Pseudomonadota</taxon>
        <taxon>Betaproteobacteria</taxon>
        <taxon>Neisseriales</taxon>
        <taxon>Chitinibacteraceae</taxon>
        <taxon>Iodobacter</taxon>
    </lineage>
</organism>
<dbReference type="InterPro" id="IPR015421">
    <property type="entry name" value="PyrdxlP-dep_Trfase_major"/>
</dbReference>
<reference evidence="9 10" key="1">
    <citation type="submission" date="2018-01" db="EMBL/GenBank/DDBJ databases">
        <title>Genome sequence of Iodobacter sp. strain PCH194 isolated from Indian Trans-Himalaya.</title>
        <authorList>
            <person name="Kumar V."/>
            <person name="Thakur V."/>
            <person name="Kumar S."/>
            <person name="Singh D."/>
        </authorList>
    </citation>
    <scope>NUCLEOTIDE SEQUENCE [LARGE SCALE GENOMIC DNA]</scope>
    <source>
        <strain evidence="9 10">PCH194</strain>
    </source>
</reference>
<dbReference type="Gene3D" id="3.40.640.10">
    <property type="entry name" value="Type I PLP-dependent aspartate aminotransferase-like (Major domain)"/>
    <property type="match status" value="1"/>
</dbReference>
<evidence type="ECO:0000256" key="7">
    <source>
        <dbReference type="ARBA" id="ARBA00022898"/>
    </source>
</evidence>
<dbReference type="AlphaFoldDB" id="A0A7G3GCN3"/>
<dbReference type="KEGG" id="ifl:C1H71_18665"/>
<dbReference type="EMBL" id="CP025781">
    <property type="protein sequence ID" value="QBC45360.1"/>
    <property type="molecule type" value="Genomic_DNA"/>
</dbReference>
<name>A0A7G3GCN3_9NEIS</name>
<keyword evidence="10" id="KW-1185">Reference proteome</keyword>
<dbReference type="GO" id="GO:0008483">
    <property type="term" value="F:transaminase activity"/>
    <property type="evidence" value="ECO:0007669"/>
    <property type="project" value="UniProtKB-KW"/>
</dbReference>
<evidence type="ECO:0000256" key="3">
    <source>
        <dbReference type="ARBA" id="ARBA00011738"/>
    </source>
</evidence>